<organism evidence="3">
    <name type="scientific">candidate division WOR-3 bacterium</name>
    <dbReference type="NCBI Taxonomy" id="2052148"/>
    <lineage>
        <taxon>Bacteria</taxon>
        <taxon>Bacteria division WOR-3</taxon>
    </lineage>
</organism>
<dbReference type="Pfam" id="PF00582">
    <property type="entry name" value="Usp"/>
    <property type="match status" value="1"/>
</dbReference>
<sequence length="141" mass="16220">MINRILLALSSPVRFRPAARWTVSLAARLNAHLFAVYLLPADTSSDRTRPEELRAGRIRKHSSEEEKAWQVLYEIEDQSFNQNVRVSLLLETGEPLARLAQLCESYRIDLLVVSAETPLSPEYLLRHSQKPVVFFKTDKEE</sequence>
<dbReference type="EMBL" id="DSTU01000004">
    <property type="protein sequence ID" value="HFJ53569.1"/>
    <property type="molecule type" value="Genomic_DNA"/>
</dbReference>
<dbReference type="InterPro" id="IPR006016">
    <property type="entry name" value="UspA"/>
</dbReference>
<dbReference type="AlphaFoldDB" id="A0A7C3ELQ1"/>
<evidence type="ECO:0000313" key="3">
    <source>
        <dbReference type="EMBL" id="HFJ53569.1"/>
    </source>
</evidence>
<evidence type="ECO:0000259" key="1">
    <source>
        <dbReference type="Pfam" id="PF00582"/>
    </source>
</evidence>
<dbReference type="InterPro" id="IPR014729">
    <property type="entry name" value="Rossmann-like_a/b/a_fold"/>
</dbReference>
<gene>
    <name evidence="2" type="ORF">ENP94_06980</name>
    <name evidence="3" type="ORF">ENS16_02630</name>
</gene>
<dbReference type="EMBL" id="DSLG01000008">
    <property type="protein sequence ID" value="HEA87730.1"/>
    <property type="molecule type" value="Genomic_DNA"/>
</dbReference>
<dbReference type="Gene3D" id="3.40.50.620">
    <property type="entry name" value="HUPs"/>
    <property type="match status" value="1"/>
</dbReference>
<protein>
    <submittedName>
        <fullName evidence="3">Universal stress protein</fullName>
    </submittedName>
</protein>
<comment type="caution">
    <text evidence="3">The sequence shown here is derived from an EMBL/GenBank/DDBJ whole genome shotgun (WGS) entry which is preliminary data.</text>
</comment>
<feature type="domain" description="UspA" evidence="1">
    <location>
        <begin position="1"/>
        <end position="134"/>
    </location>
</feature>
<accession>A0A7C3ELQ1</accession>
<dbReference type="CDD" id="cd00293">
    <property type="entry name" value="USP-like"/>
    <property type="match status" value="1"/>
</dbReference>
<name>A0A7C3ELQ1_UNCW3</name>
<reference evidence="3" key="1">
    <citation type="journal article" date="2020" name="mSystems">
        <title>Genome- and Community-Level Interaction Insights into Carbon Utilization and Element Cycling Functions of Hydrothermarchaeota in Hydrothermal Sediment.</title>
        <authorList>
            <person name="Zhou Z."/>
            <person name="Liu Y."/>
            <person name="Xu W."/>
            <person name="Pan J."/>
            <person name="Luo Z.H."/>
            <person name="Li M."/>
        </authorList>
    </citation>
    <scope>NUCLEOTIDE SEQUENCE [LARGE SCALE GENOMIC DNA]</scope>
    <source>
        <strain evidence="2">SpSt-265</strain>
        <strain evidence="3">SpSt-465</strain>
    </source>
</reference>
<dbReference type="SUPFAM" id="SSF52402">
    <property type="entry name" value="Adenine nucleotide alpha hydrolases-like"/>
    <property type="match status" value="1"/>
</dbReference>
<proteinExistence type="predicted"/>
<evidence type="ECO:0000313" key="2">
    <source>
        <dbReference type="EMBL" id="HEA87730.1"/>
    </source>
</evidence>